<proteinExistence type="predicted"/>
<gene>
    <name evidence="2" type="primary">ORF197753</name>
</gene>
<feature type="non-terminal residue" evidence="2">
    <location>
        <position position="242"/>
    </location>
</feature>
<sequence length="242" mass="29247">MSRRVIRRTMDPYETLERMLNKTTLVTQRVGHEHIIEIGDKILDATRFDDQGEKQKTIEVAVESAEVRATRELRAALKRLTQEKDEERQRALNKQKWYFDRLAVRISEQRDRAEAERMRELRKKLDEEKEEALKQQWENCERLKNEAVEQARTDLRRELRNEFVLERERAVADALRKAREAFKIKELEIIERTKEMCEKAARKEAERVEAIHKAEVDGMNHRYNILKRKYDRELAYRQQVER</sequence>
<feature type="coiled-coil region" evidence="1">
    <location>
        <begin position="70"/>
        <end position="138"/>
    </location>
</feature>
<evidence type="ECO:0000313" key="2">
    <source>
        <dbReference type="EMBL" id="CEK93890.1"/>
    </source>
</evidence>
<organism evidence="2">
    <name type="scientific">Arion vulgaris</name>
    <dbReference type="NCBI Taxonomy" id="1028688"/>
    <lineage>
        <taxon>Eukaryota</taxon>
        <taxon>Metazoa</taxon>
        <taxon>Spiralia</taxon>
        <taxon>Lophotrochozoa</taxon>
        <taxon>Mollusca</taxon>
        <taxon>Gastropoda</taxon>
        <taxon>Heterobranchia</taxon>
        <taxon>Euthyneura</taxon>
        <taxon>Panpulmonata</taxon>
        <taxon>Eupulmonata</taxon>
        <taxon>Stylommatophora</taxon>
        <taxon>Helicina</taxon>
        <taxon>Arionoidea</taxon>
        <taxon>Arionidae</taxon>
        <taxon>Arion</taxon>
    </lineage>
</organism>
<dbReference type="EMBL" id="HACG01047025">
    <property type="protein sequence ID" value="CEK93890.1"/>
    <property type="molecule type" value="Transcribed_RNA"/>
</dbReference>
<protein>
    <submittedName>
        <fullName evidence="2">Uncharacterized protein</fullName>
    </submittedName>
</protein>
<keyword evidence="1" id="KW-0175">Coiled coil</keyword>
<name>A0A0B7BP33_9EUPU</name>
<dbReference type="AlphaFoldDB" id="A0A0B7BP33"/>
<evidence type="ECO:0000256" key="1">
    <source>
        <dbReference type="SAM" id="Coils"/>
    </source>
</evidence>
<reference evidence="2" key="1">
    <citation type="submission" date="2014-12" db="EMBL/GenBank/DDBJ databases">
        <title>Insight into the proteome of Arion vulgaris.</title>
        <authorList>
            <person name="Aradska J."/>
            <person name="Bulat T."/>
            <person name="Smidak R."/>
            <person name="Sarate P."/>
            <person name="Gangsoo J."/>
            <person name="Sialana F."/>
            <person name="Bilban M."/>
            <person name="Lubec G."/>
        </authorList>
    </citation>
    <scope>NUCLEOTIDE SEQUENCE</scope>
    <source>
        <tissue evidence="2">Skin</tissue>
    </source>
</reference>
<accession>A0A0B7BP33</accession>